<sequence>MNRRHGPKGPNGEWKTGQRVPATGVYTDQYGVSTFHEAGATFPPCIDRKGEAAYRTLSQARTA</sequence>
<evidence type="ECO:0008006" key="4">
    <source>
        <dbReference type="Google" id="ProtNLM"/>
    </source>
</evidence>
<gene>
    <name evidence="2" type="ORF">RM877_25390</name>
</gene>
<organism evidence="2 3">
    <name type="scientific">Streptomyces doudnae</name>
    <dbReference type="NCBI Taxonomy" id="3075536"/>
    <lineage>
        <taxon>Bacteria</taxon>
        <taxon>Bacillati</taxon>
        <taxon>Actinomycetota</taxon>
        <taxon>Actinomycetes</taxon>
        <taxon>Kitasatosporales</taxon>
        <taxon>Streptomycetaceae</taxon>
        <taxon>Streptomyces</taxon>
    </lineage>
</organism>
<evidence type="ECO:0000313" key="2">
    <source>
        <dbReference type="EMBL" id="MDT0438025.1"/>
    </source>
</evidence>
<dbReference type="Proteomes" id="UP001183535">
    <property type="component" value="Unassembled WGS sequence"/>
</dbReference>
<dbReference type="EMBL" id="JAVRES010000015">
    <property type="protein sequence ID" value="MDT0438025.1"/>
    <property type="molecule type" value="Genomic_DNA"/>
</dbReference>
<protein>
    <recommendedName>
        <fullName evidence="4">YjzC family protein</fullName>
    </recommendedName>
</protein>
<evidence type="ECO:0000313" key="3">
    <source>
        <dbReference type="Proteomes" id="UP001183535"/>
    </source>
</evidence>
<evidence type="ECO:0000256" key="1">
    <source>
        <dbReference type="SAM" id="MobiDB-lite"/>
    </source>
</evidence>
<reference evidence="3" key="1">
    <citation type="submission" date="2023-07" db="EMBL/GenBank/DDBJ databases">
        <title>30 novel species of actinomycetes from the DSMZ collection.</title>
        <authorList>
            <person name="Nouioui I."/>
        </authorList>
    </citation>
    <scope>NUCLEOTIDE SEQUENCE [LARGE SCALE GENOMIC DNA]</scope>
    <source>
        <strain evidence="3">DSM 41981</strain>
    </source>
</reference>
<feature type="region of interest" description="Disordered" evidence="1">
    <location>
        <begin position="1"/>
        <end position="20"/>
    </location>
</feature>
<comment type="caution">
    <text evidence="2">The sequence shown here is derived from an EMBL/GenBank/DDBJ whole genome shotgun (WGS) entry which is preliminary data.</text>
</comment>
<proteinExistence type="predicted"/>
<name>A0ABD5ETQ8_9ACTN</name>
<dbReference type="AlphaFoldDB" id="A0ABD5ETQ8"/>
<accession>A0ABD5ETQ8</accession>
<keyword evidence="3" id="KW-1185">Reference proteome</keyword>
<dbReference type="RefSeq" id="WP_141721452.1">
    <property type="nucleotide sequence ID" value="NZ_JAVRES010000015.1"/>
</dbReference>